<protein>
    <submittedName>
        <fullName evidence="1">Uncharacterized protein</fullName>
    </submittedName>
</protein>
<comment type="caution">
    <text evidence="1">The sequence shown here is derived from an EMBL/GenBank/DDBJ whole genome shotgun (WGS) entry which is preliminary data.</text>
</comment>
<reference evidence="1 2" key="1">
    <citation type="journal article" date="2012" name="Genome Biol.">
        <title>Genome and low-iron response of an oceanic diatom adapted to chronic iron limitation.</title>
        <authorList>
            <person name="Lommer M."/>
            <person name="Specht M."/>
            <person name="Roy A.S."/>
            <person name="Kraemer L."/>
            <person name="Andreson R."/>
            <person name="Gutowska M.A."/>
            <person name="Wolf J."/>
            <person name="Bergner S.V."/>
            <person name="Schilhabel M.B."/>
            <person name="Klostermeier U.C."/>
            <person name="Beiko R.G."/>
            <person name="Rosenstiel P."/>
            <person name="Hippler M."/>
            <person name="Laroche J."/>
        </authorList>
    </citation>
    <scope>NUCLEOTIDE SEQUENCE [LARGE SCALE GENOMIC DNA]</scope>
    <source>
        <strain evidence="1 2">CCMP1005</strain>
    </source>
</reference>
<evidence type="ECO:0000313" key="1">
    <source>
        <dbReference type="EMBL" id="EJK56863.1"/>
    </source>
</evidence>
<dbReference type="EMBL" id="AGNL01030287">
    <property type="protein sequence ID" value="EJK56863.1"/>
    <property type="molecule type" value="Genomic_DNA"/>
</dbReference>
<proteinExistence type="predicted"/>
<dbReference type="AlphaFoldDB" id="K0RSR3"/>
<name>K0RSR3_THAOC</name>
<sequence length="100" mass="9806">MIQEPRISSLGLTSPLGMGVGTHVGMGVGSPLGMGVGTHVGMGVGSPLGMGVGTHVGMGVGRGVAGFTGQVVTAHHGPVALMGSFLLLHPESSNMLFTSV</sequence>
<organism evidence="1 2">
    <name type="scientific">Thalassiosira oceanica</name>
    <name type="common">Marine diatom</name>
    <dbReference type="NCBI Taxonomy" id="159749"/>
    <lineage>
        <taxon>Eukaryota</taxon>
        <taxon>Sar</taxon>
        <taxon>Stramenopiles</taxon>
        <taxon>Ochrophyta</taxon>
        <taxon>Bacillariophyta</taxon>
        <taxon>Coscinodiscophyceae</taxon>
        <taxon>Thalassiosirophycidae</taxon>
        <taxon>Thalassiosirales</taxon>
        <taxon>Thalassiosiraceae</taxon>
        <taxon>Thalassiosira</taxon>
    </lineage>
</organism>
<keyword evidence="2" id="KW-1185">Reference proteome</keyword>
<dbReference type="Proteomes" id="UP000266841">
    <property type="component" value="Unassembled WGS sequence"/>
</dbReference>
<accession>K0RSR3</accession>
<gene>
    <name evidence="1" type="ORF">THAOC_23162</name>
</gene>
<evidence type="ECO:0000313" key="2">
    <source>
        <dbReference type="Proteomes" id="UP000266841"/>
    </source>
</evidence>